<feature type="region of interest" description="Disordered" evidence="1">
    <location>
        <begin position="149"/>
        <end position="256"/>
    </location>
</feature>
<feature type="region of interest" description="Disordered" evidence="1">
    <location>
        <begin position="44"/>
        <end position="123"/>
    </location>
</feature>
<dbReference type="EMBL" id="CM026426">
    <property type="protein sequence ID" value="KAG0574821.1"/>
    <property type="molecule type" value="Genomic_DNA"/>
</dbReference>
<feature type="compositionally biased region" description="Acidic residues" evidence="1">
    <location>
        <begin position="55"/>
        <end position="84"/>
    </location>
</feature>
<gene>
    <name evidence="2" type="ORF">KC19_VG294600</name>
</gene>
<evidence type="ECO:0000256" key="1">
    <source>
        <dbReference type="SAM" id="MobiDB-lite"/>
    </source>
</evidence>
<feature type="region of interest" description="Disordered" evidence="1">
    <location>
        <begin position="1"/>
        <end position="26"/>
    </location>
</feature>
<dbReference type="AlphaFoldDB" id="A0A8T0HVV3"/>
<feature type="compositionally biased region" description="Basic and acidic residues" evidence="1">
    <location>
        <begin position="225"/>
        <end position="236"/>
    </location>
</feature>
<evidence type="ECO:0000313" key="2">
    <source>
        <dbReference type="EMBL" id="KAG0574821.1"/>
    </source>
</evidence>
<keyword evidence="3" id="KW-1185">Reference proteome</keyword>
<name>A0A8T0HVV3_CERPU</name>
<feature type="compositionally biased region" description="Basic and acidic residues" evidence="1">
    <location>
        <begin position="191"/>
        <end position="200"/>
    </location>
</feature>
<feature type="compositionally biased region" description="Basic and acidic residues" evidence="1">
    <location>
        <begin position="1"/>
        <end position="10"/>
    </location>
</feature>
<feature type="compositionally biased region" description="Polar residues" evidence="1">
    <location>
        <begin position="114"/>
        <end position="123"/>
    </location>
</feature>
<organism evidence="2 3">
    <name type="scientific">Ceratodon purpureus</name>
    <name type="common">Fire moss</name>
    <name type="synonym">Dicranum purpureum</name>
    <dbReference type="NCBI Taxonomy" id="3225"/>
    <lineage>
        <taxon>Eukaryota</taxon>
        <taxon>Viridiplantae</taxon>
        <taxon>Streptophyta</taxon>
        <taxon>Embryophyta</taxon>
        <taxon>Bryophyta</taxon>
        <taxon>Bryophytina</taxon>
        <taxon>Bryopsida</taxon>
        <taxon>Dicranidae</taxon>
        <taxon>Pseudoditrichales</taxon>
        <taxon>Ditrichaceae</taxon>
        <taxon>Ceratodon</taxon>
    </lineage>
</organism>
<comment type="caution">
    <text evidence="2">The sequence shown here is derived from an EMBL/GenBank/DDBJ whole genome shotgun (WGS) entry which is preliminary data.</text>
</comment>
<accession>A0A8T0HVV3</accession>
<evidence type="ECO:0000313" key="3">
    <source>
        <dbReference type="Proteomes" id="UP000822688"/>
    </source>
</evidence>
<protein>
    <submittedName>
        <fullName evidence="2">Uncharacterized protein</fullName>
    </submittedName>
</protein>
<proteinExistence type="predicted"/>
<sequence length="256" mass="28102">MNHHEQDKNYPEYNGGKGGKRKMYPMLGKPLSAQAIMQGVWERLNIKAPKPTEEPPADETNVEDDEEEEEREEDENLNEEEDGVDSNGDNKSGFLENFELESYDEDYSEGESDPNTSIAGTSGLHSEAIEISMDDEVFVAEDEDLVFLSSDTKQPKAKRRKVEKRDPIDETLVSRRCPARQATPIQSATTKGKDAQRQEAAKQTIAKVNESAGTGKRRKGVGNGKGKEATPVERGVEGGSKGKGKGGHTKGEGYPS</sequence>
<dbReference type="Proteomes" id="UP000822688">
    <property type="component" value="Chromosome V"/>
</dbReference>
<feature type="compositionally biased region" description="Acidic residues" evidence="1">
    <location>
        <begin position="98"/>
        <end position="112"/>
    </location>
</feature>
<reference evidence="2" key="1">
    <citation type="submission" date="2020-06" db="EMBL/GenBank/DDBJ databases">
        <title>WGS assembly of Ceratodon purpureus strain R40.</title>
        <authorList>
            <person name="Carey S.B."/>
            <person name="Jenkins J."/>
            <person name="Shu S."/>
            <person name="Lovell J.T."/>
            <person name="Sreedasyam A."/>
            <person name="Maumus F."/>
            <person name="Tiley G.P."/>
            <person name="Fernandez-Pozo N."/>
            <person name="Barry K."/>
            <person name="Chen C."/>
            <person name="Wang M."/>
            <person name="Lipzen A."/>
            <person name="Daum C."/>
            <person name="Saski C.A."/>
            <person name="Payton A.C."/>
            <person name="Mcbreen J.C."/>
            <person name="Conrad R.E."/>
            <person name="Kollar L.M."/>
            <person name="Olsson S."/>
            <person name="Huttunen S."/>
            <person name="Landis J.B."/>
            <person name="Wickett N.J."/>
            <person name="Johnson M.G."/>
            <person name="Rensing S.A."/>
            <person name="Grimwood J."/>
            <person name="Schmutz J."/>
            <person name="Mcdaniel S.F."/>
        </authorList>
    </citation>
    <scope>NUCLEOTIDE SEQUENCE</scope>
    <source>
        <strain evidence="2">R40</strain>
    </source>
</reference>